<proteinExistence type="predicted"/>
<dbReference type="InterPro" id="IPR011459">
    <property type="entry name" value="DUF1565"/>
</dbReference>
<dbReference type="EMBL" id="JEMB01003518">
    <property type="protein sequence ID" value="KYF71516.1"/>
    <property type="molecule type" value="Genomic_DNA"/>
</dbReference>
<feature type="domain" description="DUF1565" evidence="2">
    <location>
        <begin position="178"/>
        <end position="238"/>
    </location>
</feature>
<dbReference type="Pfam" id="PF07602">
    <property type="entry name" value="DUF1565"/>
    <property type="match status" value="1"/>
</dbReference>
<dbReference type="InterPro" id="IPR011050">
    <property type="entry name" value="Pectin_lyase_fold/virulence"/>
</dbReference>
<dbReference type="InterPro" id="IPR012334">
    <property type="entry name" value="Pectin_lyas_fold"/>
</dbReference>
<evidence type="ECO:0000259" key="2">
    <source>
        <dbReference type="Pfam" id="PF07602"/>
    </source>
</evidence>
<dbReference type="AlphaFoldDB" id="A0A150QV54"/>
<feature type="region of interest" description="Disordered" evidence="1">
    <location>
        <begin position="700"/>
        <end position="731"/>
    </location>
</feature>
<accession>A0A150QV54</accession>
<dbReference type="SUPFAM" id="SSF51126">
    <property type="entry name" value="Pectin lyase-like"/>
    <property type="match status" value="1"/>
</dbReference>
<protein>
    <recommendedName>
        <fullName evidence="2">DUF1565 domain-containing protein</fullName>
    </recommendedName>
</protein>
<dbReference type="Proteomes" id="UP000075635">
    <property type="component" value="Unassembled WGS sequence"/>
</dbReference>
<dbReference type="Gene3D" id="2.160.20.10">
    <property type="entry name" value="Single-stranded right-handed beta-helix, Pectin lyase-like"/>
    <property type="match status" value="1"/>
</dbReference>
<sequence length="731" mass="73701">MRMERICYDVGVLRAKLGLTTFQYLFSLTTSLCAASLLGCESTELPPYSTPPGEGGGPGCAPGQLGSSGGCVPVGIQGCADEFIDEDGLCRPALDRCSPGTVPKHDEGCIEVGIPGCAMEFVDGSACHPTMARCPEGTFAVPQRGCVSIDGPDGCGSAPWGEVVEMPGDVHVDPAYGGEDGAGSRERPFTTLAAALATVQAGGRVVLAEGEYDEPLEITRPMEIVGRCASKVVLRGEQSDESGNVSAVWFHDVEGAGIRGVSVTSPSIGLFIEAATVSARDVRVTGASGSGVVVALPGASLEMSRSLVARAGEGTGDGWTNVLVVSGARAQLTENALVDGTVNLRISSDAQEVVAEGNLLEDTAPQAEAGGSVGVHLDAGTLRLGASALVHHRAGVLVTGAGAALVAASSLIAAPAEGAPEARDVTVEQGARATLESSVLSGACDAQLVVADAGTEVDVSGNLFQGEAAAAHDHLGFAVEQRGGKLSLSSSLVREAGDVGLLVSGGELSSRGVVVQGTRASPLHRDRAAGVLVQGARAVLASTYVLEAHVAGVAAFQGADLELTDSLIERARPEERDGMGGVGLLSGGASGIVVQRSAVLESRVAGLLLMSSPSTVEDTLVQGVEAGTFATVGGEGQAPSSPDLGDGLLVLDSTAQVSSVQVEGCARAGLLFSDSDGALARSRSTDNRFGLVVQGAHAPTVAQDNVFDDNEESDRVTSGDLPVPASATPAP</sequence>
<gene>
    <name evidence="3" type="ORF">BE17_13995</name>
</gene>
<reference evidence="3 4" key="1">
    <citation type="submission" date="2014-02" db="EMBL/GenBank/DDBJ databases">
        <title>The small core and large imbalanced accessory genome model reveals a collaborative survival strategy of Sorangium cellulosum strains in nature.</title>
        <authorList>
            <person name="Han K."/>
            <person name="Peng R."/>
            <person name="Blom J."/>
            <person name="Li Y.-Z."/>
        </authorList>
    </citation>
    <scope>NUCLEOTIDE SEQUENCE [LARGE SCALE GENOMIC DNA]</scope>
    <source>
        <strain evidence="3 4">So0011-07</strain>
    </source>
</reference>
<evidence type="ECO:0000313" key="4">
    <source>
        <dbReference type="Proteomes" id="UP000075635"/>
    </source>
</evidence>
<organism evidence="3 4">
    <name type="scientific">Sorangium cellulosum</name>
    <name type="common">Polyangium cellulosum</name>
    <dbReference type="NCBI Taxonomy" id="56"/>
    <lineage>
        <taxon>Bacteria</taxon>
        <taxon>Pseudomonadati</taxon>
        <taxon>Myxococcota</taxon>
        <taxon>Polyangia</taxon>
        <taxon>Polyangiales</taxon>
        <taxon>Polyangiaceae</taxon>
        <taxon>Sorangium</taxon>
    </lineage>
</organism>
<evidence type="ECO:0000313" key="3">
    <source>
        <dbReference type="EMBL" id="KYF71516.1"/>
    </source>
</evidence>
<evidence type="ECO:0000256" key="1">
    <source>
        <dbReference type="SAM" id="MobiDB-lite"/>
    </source>
</evidence>
<comment type="caution">
    <text evidence="3">The sequence shown here is derived from an EMBL/GenBank/DDBJ whole genome shotgun (WGS) entry which is preliminary data.</text>
</comment>
<name>A0A150QV54_SORCE</name>